<evidence type="ECO:0000313" key="1">
    <source>
        <dbReference type="EMBL" id="KAK3581894.1"/>
    </source>
</evidence>
<reference evidence="1" key="3">
    <citation type="submission" date="2023-05" db="EMBL/GenBank/DDBJ databases">
        <authorList>
            <person name="Smith C.H."/>
        </authorList>
    </citation>
    <scope>NUCLEOTIDE SEQUENCE</scope>
    <source>
        <strain evidence="1">CHS0354</strain>
        <tissue evidence="1">Mantle</tissue>
    </source>
</reference>
<dbReference type="Proteomes" id="UP001195483">
    <property type="component" value="Unassembled WGS sequence"/>
</dbReference>
<protein>
    <submittedName>
        <fullName evidence="1">Uncharacterized protein</fullName>
    </submittedName>
</protein>
<evidence type="ECO:0000313" key="2">
    <source>
        <dbReference type="Proteomes" id="UP001195483"/>
    </source>
</evidence>
<proteinExistence type="predicted"/>
<reference evidence="1" key="2">
    <citation type="journal article" date="2021" name="Genome Biol. Evol.">
        <title>Developing a high-quality reference genome for a parasitic bivalve with doubly uniparental inheritance (Bivalvia: Unionida).</title>
        <authorList>
            <person name="Smith C.H."/>
        </authorList>
    </citation>
    <scope>NUCLEOTIDE SEQUENCE</scope>
    <source>
        <strain evidence="1">CHS0354</strain>
        <tissue evidence="1">Mantle</tissue>
    </source>
</reference>
<gene>
    <name evidence="1" type="ORF">CHS0354_024207</name>
</gene>
<keyword evidence="2" id="KW-1185">Reference proteome</keyword>
<reference evidence="1" key="1">
    <citation type="journal article" date="2021" name="Genome Biol. Evol.">
        <title>A High-Quality Reference Genome for a Parasitic Bivalve with Doubly Uniparental Inheritance (Bivalvia: Unionida).</title>
        <authorList>
            <person name="Smith C.H."/>
        </authorList>
    </citation>
    <scope>NUCLEOTIDE SEQUENCE</scope>
    <source>
        <strain evidence="1">CHS0354</strain>
    </source>
</reference>
<sequence length="93" mass="10571">MEVYGKQKSYEALDLMLNKSDALFIPGFRTDFYKSMKSDVIPTEDCKDTVKTEMIHLKSSQEEIDSMEVLLSMYGKHTLTLICSVSCCSMPTN</sequence>
<accession>A0AAE0VL35</accession>
<dbReference type="AlphaFoldDB" id="A0AAE0VL35"/>
<organism evidence="1 2">
    <name type="scientific">Potamilus streckersoni</name>
    <dbReference type="NCBI Taxonomy" id="2493646"/>
    <lineage>
        <taxon>Eukaryota</taxon>
        <taxon>Metazoa</taxon>
        <taxon>Spiralia</taxon>
        <taxon>Lophotrochozoa</taxon>
        <taxon>Mollusca</taxon>
        <taxon>Bivalvia</taxon>
        <taxon>Autobranchia</taxon>
        <taxon>Heteroconchia</taxon>
        <taxon>Palaeoheterodonta</taxon>
        <taxon>Unionida</taxon>
        <taxon>Unionoidea</taxon>
        <taxon>Unionidae</taxon>
        <taxon>Ambleminae</taxon>
        <taxon>Lampsilini</taxon>
        <taxon>Potamilus</taxon>
    </lineage>
</organism>
<dbReference type="EMBL" id="JAEAOA010001432">
    <property type="protein sequence ID" value="KAK3581894.1"/>
    <property type="molecule type" value="Genomic_DNA"/>
</dbReference>
<comment type="caution">
    <text evidence="1">The sequence shown here is derived from an EMBL/GenBank/DDBJ whole genome shotgun (WGS) entry which is preliminary data.</text>
</comment>
<name>A0AAE0VL35_9BIVA</name>